<dbReference type="EMBL" id="BAABHS010000031">
    <property type="protein sequence ID" value="GAA4986244.1"/>
    <property type="molecule type" value="Genomic_DNA"/>
</dbReference>
<keyword evidence="2" id="KW-0503">Monooxygenase</keyword>
<dbReference type="InterPro" id="IPR017972">
    <property type="entry name" value="Cyt_P450_CS"/>
</dbReference>
<name>A0ABP9I3S9_9ACTN</name>
<dbReference type="PRINTS" id="PR00359">
    <property type="entry name" value="BP450"/>
</dbReference>
<protein>
    <submittedName>
        <fullName evidence="3">Cytochrome P450</fullName>
    </submittedName>
</protein>
<keyword evidence="2" id="KW-0408">Iron</keyword>
<dbReference type="Pfam" id="PF00067">
    <property type="entry name" value="p450"/>
    <property type="match status" value="1"/>
</dbReference>
<dbReference type="InterPro" id="IPR002397">
    <property type="entry name" value="Cyt_P450_B"/>
</dbReference>
<dbReference type="PANTHER" id="PTHR46696">
    <property type="entry name" value="P450, PUTATIVE (EUROFUNG)-RELATED"/>
    <property type="match status" value="1"/>
</dbReference>
<evidence type="ECO:0000313" key="4">
    <source>
        <dbReference type="Proteomes" id="UP001500466"/>
    </source>
</evidence>
<comment type="caution">
    <text evidence="3">The sequence shown here is derived from an EMBL/GenBank/DDBJ whole genome shotgun (WGS) entry which is preliminary data.</text>
</comment>
<dbReference type="PANTHER" id="PTHR46696:SF1">
    <property type="entry name" value="CYTOCHROME P450 YJIB-RELATED"/>
    <property type="match status" value="1"/>
</dbReference>
<evidence type="ECO:0000313" key="3">
    <source>
        <dbReference type="EMBL" id="GAA4986244.1"/>
    </source>
</evidence>
<sequence length="401" mass="42475">MSDMAAAYAADPHGIGSRLREAGPVHQVTMPDGTSVWLVTRYADVHRALADPRLSLSKRNAKPGGYQGFSLPPALDANLLNMDAPDHTRLRRLAGSAFTARRVAELRPALTDAARGLADAVAARLAAEGSADLVADFATPYAVLAISELLGVPAASRGRFREWTAGLLGAEATREGMAAIVREMYAFFTALVADKRANPSGDLLSDLVAARDADDRLGEDELTSLAFLLLFAGYENSANLIAGAAYAVLADERVRAAARGDGIAALVEEVARHESPALLAIRRFPVEDVEIGGAVVPAGETVMLALATANRDPRRFTDPDTVDPGRDDLHRHLSFGQGVHYCIGAPLARLEAEVALTALLDRLPDLCLPDGNPAVWQQSLRVRGLAALPVATGEPARPGHR</sequence>
<organism evidence="3 4">
    <name type="scientific">Yinghuangia aomiensis</name>
    <dbReference type="NCBI Taxonomy" id="676205"/>
    <lineage>
        <taxon>Bacteria</taxon>
        <taxon>Bacillati</taxon>
        <taxon>Actinomycetota</taxon>
        <taxon>Actinomycetes</taxon>
        <taxon>Kitasatosporales</taxon>
        <taxon>Streptomycetaceae</taxon>
        <taxon>Yinghuangia</taxon>
    </lineage>
</organism>
<dbReference type="Proteomes" id="UP001500466">
    <property type="component" value="Unassembled WGS sequence"/>
</dbReference>
<keyword evidence="2" id="KW-0560">Oxidoreductase</keyword>
<evidence type="ECO:0000256" key="1">
    <source>
        <dbReference type="ARBA" id="ARBA00010617"/>
    </source>
</evidence>
<gene>
    <name evidence="3" type="ORF">GCM10023205_65990</name>
</gene>
<dbReference type="InterPro" id="IPR001128">
    <property type="entry name" value="Cyt_P450"/>
</dbReference>
<evidence type="ECO:0000256" key="2">
    <source>
        <dbReference type="RuleBase" id="RU000461"/>
    </source>
</evidence>
<dbReference type="SUPFAM" id="SSF48264">
    <property type="entry name" value="Cytochrome P450"/>
    <property type="match status" value="1"/>
</dbReference>
<dbReference type="Gene3D" id="1.10.630.10">
    <property type="entry name" value="Cytochrome P450"/>
    <property type="match status" value="1"/>
</dbReference>
<dbReference type="PROSITE" id="PS00086">
    <property type="entry name" value="CYTOCHROME_P450"/>
    <property type="match status" value="1"/>
</dbReference>
<comment type="similarity">
    <text evidence="1 2">Belongs to the cytochrome P450 family.</text>
</comment>
<dbReference type="CDD" id="cd11029">
    <property type="entry name" value="CYP107-like"/>
    <property type="match status" value="1"/>
</dbReference>
<accession>A0ABP9I3S9</accession>
<keyword evidence="4" id="KW-1185">Reference proteome</keyword>
<reference evidence="4" key="1">
    <citation type="journal article" date="2019" name="Int. J. Syst. Evol. Microbiol.">
        <title>The Global Catalogue of Microorganisms (GCM) 10K type strain sequencing project: providing services to taxonomists for standard genome sequencing and annotation.</title>
        <authorList>
            <consortium name="The Broad Institute Genomics Platform"/>
            <consortium name="The Broad Institute Genome Sequencing Center for Infectious Disease"/>
            <person name="Wu L."/>
            <person name="Ma J."/>
        </authorList>
    </citation>
    <scope>NUCLEOTIDE SEQUENCE [LARGE SCALE GENOMIC DNA]</scope>
    <source>
        <strain evidence="4">JCM 17986</strain>
    </source>
</reference>
<keyword evidence="2" id="KW-0349">Heme</keyword>
<dbReference type="InterPro" id="IPR036396">
    <property type="entry name" value="Cyt_P450_sf"/>
</dbReference>
<dbReference type="RefSeq" id="WP_345679444.1">
    <property type="nucleotide sequence ID" value="NZ_BAABHS010000031.1"/>
</dbReference>
<keyword evidence="2" id="KW-0479">Metal-binding</keyword>
<proteinExistence type="inferred from homology"/>